<dbReference type="EC" id="3.1.1.-" evidence="5"/>
<keyword evidence="4" id="KW-0325">Glycoprotein</keyword>
<sequence>MQGFLNIVFLLQCLNSFNVNASQSSTENASANEFVDVDLPGLGKIRGKVGESFFTRRPIYHFLGVNYAEAPSKEKRFKPPVKFPPWKGVFNATKMRQNCPQASTSYYPPLDPEEVNITDDVEDCLVLNVFTPKVTATDGLLLPVMFYIHGGSFYAGSAYDFFPDFLLEEDMVLVVVQYRLGILGFLSLDMDEIPGNLGMLDILLGLEWVQDNIFYFGGNASEVTVIGQSAGAAAASSLLISPLVSPGLFHKIIIQSGSSLSSWAVDDEPVKSALSIAKFLKCQSQNLTEIAKCFQTATVDDLIKAHAQFETKDMARCGTSLVVQTAGSRKYLVEHPRVSYAKGKFLKIPMMGGITREEGTSFVAGFYYGQGLNKLNDSKYYERNVTRDVLRFCGGFREGLEIMADYLHNMYFQNITTSSFEQVAPGLVDMCGVLLLKGSTFENLRFLSPHVPTFAYSFNFYGNVSKLRASDPAWNNREPLPPGVAHSDELGYLFPSYKSNYTLRELQMVRLMTSLWSNFIKTGYSTSSPGTKSVIWPKISHPFGPYLRISDAPEVHQNIYDEFTVTSNEGFLESSAGTVFASTKFTFPNHLVLILNKENTAKHKISDNGLSSLYSVGFNERPQEVATVVPNLAMSTGNGGAKFGNVDWQLLAVSSLPSLFNRFGSVKAG</sequence>
<name>A0AAN8S814_POLSC</name>
<dbReference type="InterPro" id="IPR019826">
    <property type="entry name" value="Carboxylesterase_B_AS"/>
</dbReference>
<evidence type="ECO:0000256" key="5">
    <source>
        <dbReference type="RuleBase" id="RU361235"/>
    </source>
</evidence>
<dbReference type="AlphaFoldDB" id="A0AAN8S814"/>
<evidence type="ECO:0000313" key="8">
    <source>
        <dbReference type="Proteomes" id="UP001372834"/>
    </source>
</evidence>
<keyword evidence="2" id="KW-0719">Serine esterase</keyword>
<evidence type="ECO:0000313" key="7">
    <source>
        <dbReference type="EMBL" id="KAK6622622.1"/>
    </source>
</evidence>
<dbReference type="PROSITE" id="PS00122">
    <property type="entry name" value="CARBOXYLESTERASE_B_1"/>
    <property type="match status" value="1"/>
</dbReference>
<gene>
    <name evidence="7" type="ORF">RUM43_008464</name>
</gene>
<keyword evidence="3 5" id="KW-0378">Hydrolase</keyword>
<dbReference type="PANTHER" id="PTHR43142">
    <property type="entry name" value="CARBOXYLIC ESTER HYDROLASE"/>
    <property type="match status" value="1"/>
</dbReference>
<dbReference type="GO" id="GO:0052689">
    <property type="term" value="F:carboxylic ester hydrolase activity"/>
    <property type="evidence" value="ECO:0007669"/>
    <property type="project" value="UniProtKB-KW"/>
</dbReference>
<evidence type="ECO:0000259" key="6">
    <source>
        <dbReference type="Pfam" id="PF00135"/>
    </source>
</evidence>
<feature type="domain" description="Carboxylesterase type B" evidence="6">
    <location>
        <begin position="39"/>
        <end position="561"/>
    </location>
</feature>
<keyword evidence="5" id="KW-0732">Signal</keyword>
<dbReference type="EMBL" id="JAWJWE010000038">
    <property type="protein sequence ID" value="KAK6622622.1"/>
    <property type="molecule type" value="Genomic_DNA"/>
</dbReference>
<comment type="similarity">
    <text evidence="1 5">Belongs to the type-B carboxylesterase/lipase family.</text>
</comment>
<dbReference type="PANTHER" id="PTHR43142:SF12">
    <property type="entry name" value="CARBOXYLESTERASE TYPE B DOMAIN-CONTAINING PROTEIN-RELATED"/>
    <property type="match status" value="1"/>
</dbReference>
<evidence type="ECO:0000256" key="4">
    <source>
        <dbReference type="ARBA" id="ARBA00023180"/>
    </source>
</evidence>
<reference evidence="7 8" key="1">
    <citation type="submission" date="2023-10" db="EMBL/GenBank/DDBJ databases">
        <title>Genomes of two closely related lineages of the louse Polyplax serrata with different host specificities.</title>
        <authorList>
            <person name="Martinu J."/>
            <person name="Tarabai H."/>
            <person name="Stefka J."/>
            <person name="Hypsa V."/>
        </authorList>
    </citation>
    <scope>NUCLEOTIDE SEQUENCE [LARGE SCALE GENOMIC DNA]</scope>
    <source>
        <strain evidence="7">HR10_N</strain>
    </source>
</reference>
<comment type="caution">
    <text evidence="7">The sequence shown here is derived from an EMBL/GenBank/DDBJ whole genome shotgun (WGS) entry which is preliminary data.</text>
</comment>
<dbReference type="InterPro" id="IPR029058">
    <property type="entry name" value="AB_hydrolase_fold"/>
</dbReference>
<protein>
    <recommendedName>
        <fullName evidence="5">Carboxylic ester hydrolase</fullName>
        <ecNumber evidence="5">3.1.1.-</ecNumber>
    </recommendedName>
</protein>
<proteinExistence type="inferred from homology"/>
<feature type="signal peptide" evidence="5">
    <location>
        <begin position="1"/>
        <end position="21"/>
    </location>
</feature>
<dbReference type="Proteomes" id="UP001372834">
    <property type="component" value="Unassembled WGS sequence"/>
</dbReference>
<organism evidence="7 8">
    <name type="scientific">Polyplax serrata</name>
    <name type="common">Common mouse louse</name>
    <dbReference type="NCBI Taxonomy" id="468196"/>
    <lineage>
        <taxon>Eukaryota</taxon>
        <taxon>Metazoa</taxon>
        <taxon>Ecdysozoa</taxon>
        <taxon>Arthropoda</taxon>
        <taxon>Hexapoda</taxon>
        <taxon>Insecta</taxon>
        <taxon>Pterygota</taxon>
        <taxon>Neoptera</taxon>
        <taxon>Paraneoptera</taxon>
        <taxon>Psocodea</taxon>
        <taxon>Troctomorpha</taxon>
        <taxon>Phthiraptera</taxon>
        <taxon>Anoplura</taxon>
        <taxon>Polyplacidae</taxon>
        <taxon>Polyplax</taxon>
    </lineage>
</organism>
<dbReference type="SUPFAM" id="SSF53474">
    <property type="entry name" value="alpha/beta-Hydrolases"/>
    <property type="match status" value="1"/>
</dbReference>
<feature type="chain" id="PRO_5042669834" description="Carboxylic ester hydrolase" evidence="5">
    <location>
        <begin position="22"/>
        <end position="669"/>
    </location>
</feature>
<evidence type="ECO:0000256" key="1">
    <source>
        <dbReference type="ARBA" id="ARBA00005964"/>
    </source>
</evidence>
<dbReference type="Gene3D" id="3.40.50.1820">
    <property type="entry name" value="alpha/beta hydrolase"/>
    <property type="match status" value="1"/>
</dbReference>
<dbReference type="Pfam" id="PF00135">
    <property type="entry name" value="COesterase"/>
    <property type="match status" value="1"/>
</dbReference>
<evidence type="ECO:0000256" key="3">
    <source>
        <dbReference type="ARBA" id="ARBA00022801"/>
    </source>
</evidence>
<accession>A0AAN8S814</accession>
<evidence type="ECO:0000256" key="2">
    <source>
        <dbReference type="ARBA" id="ARBA00022487"/>
    </source>
</evidence>
<dbReference type="InterPro" id="IPR002018">
    <property type="entry name" value="CarbesteraseB"/>
</dbReference>